<name>A0A821W610_9BILA</name>
<sequence length="60" mass="7224">IPEHLWCPKNECNSTPHDRVMLNLMCHKNNSLVCLGTRTEWHPAPYICKRIRTKDRKYKF</sequence>
<evidence type="ECO:0000313" key="3">
    <source>
        <dbReference type="Proteomes" id="UP000663873"/>
    </source>
</evidence>
<dbReference type="AlphaFoldDB" id="A0A821W610"/>
<dbReference type="EMBL" id="CAJOBP010083914">
    <property type="protein sequence ID" value="CAF4924169.1"/>
    <property type="molecule type" value="Genomic_DNA"/>
</dbReference>
<comment type="caution">
    <text evidence="1">The sequence shown here is derived from an EMBL/GenBank/DDBJ whole genome shotgun (WGS) entry which is preliminary data.</text>
</comment>
<gene>
    <name evidence="1" type="ORF">UJA718_LOCUS46320</name>
    <name evidence="2" type="ORF">UJA718_LOCUS46569</name>
</gene>
<protein>
    <submittedName>
        <fullName evidence="1">Uncharacterized protein</fullName>
    </submittedName>
</protein>
<evidence type="ECO:0000313" key="2">
    <source>
        <dbReference type="EMBL" id="CAF4924169.1"/>
    </source>
</evidence>
<reference evidence="1" key="1">
    <citation type="submission" date="2021-02" db="EMBL/GenBank/DDBJ databases">
        <authorList>
            <person name="Nowell W R."/>
        </authorList>
    </citation>
    <scope>NUCLEOTIDE SEQUENCE</scope>
</reference>
<proteinExistence type="predicted"/>
<feature type="non-terminal residue" evidence="1">
    <location>
        <position position="1"/>
    </location>
</feature>
<dbReference type="Proteomes" id="UP000663873">
    <property type="component" value="Unassembled WGS sequence"/>
</dbReference>
<accession>A0A821W610</accession>
<organism evidence="1 3">
    <name type="scientific">Rotaria socialis</name>
    <dbReference type="NCBI Taxonomy" id="392032"/>
    <lineage>
        <taxon>Eukaryota</taxon>
        <taxon>Metazoa</taxon>
        <taxon>Spiralia</taxon>
        <taxon>Gnathifera</taxon>
        <taxon>Rotifera</taxon>
        <taxon>Eurotatoria</taxon>
        <taxon>Bdelloidea</taxon>
        <taxon>Philodinida</taxon>
        <taxon>Philodinidae</taxon>
        <taxon>Rotaria</taxon>
    </lineage>
</organism>
<evidence type="ECO:0000313" key="1">
    <source>
        <dbReference type="EMBL" id="CAF4918801.1"/>
    </source>
</evidence>
<dbReference type="EMBL" id="CAJOBP010082275">
    <property type="protein sequence ID" value="CAF4918801.1"/>
    <property type="molecule type" value="Genomic_DNA"/>
</dbReference>
<keyword evidence="3" id="KW-1185">Reference proteome</keyword>